<keyword evidence="4" id="KW-1185">Reference proteome</keyword>
<feature type="region of interest" description="Disordered" evidence="1">
    <location>
        <begin position="546"/>
        <end position="612"/>
    </location>
</feature>
<feature type="region of interest" description="Disordered" evidence="1">
    <location>
        <begin position="916"/>
        <end position="941"/>
    </location>
</feature>
<comment type="caution">
    <text evidence="3">The sequence shown here is derived from an EMBL/GenBank/DDBJ whole genome shotgun (WGS) entry which is preliminary data.</text>
</comment>
<dbReference type="AlphaFoldDB" id="A0A7C8I823"/>
<dbReference type="OrthoDB" id="5395343at2759"/>
<feature type="compositionally biased region" description="Polar residues" evidence="1">
    <location>
        <begin position="842"/>
        <end position="851"/>
    </location>
</feature>
<dbReference type="InterPro" id="IPR013948">
    <property type="entry name" value="DNA_replication_reg_Sld3_C"/>
</dbReference>
<dbReference type="InterPro" id="IPR042511">
    <property type="entry name" value="Sld3"/>
</dbReference>
<feature type="region of interest" description="Disordered" evidence="1">
    <location>
        <begin position="340"/>
        <end position="359"/>
    </location>
</feature>
<evidence type="ECO:0000256" key="1">
    <source>
        <dbReference type="SAM" id="MobiDB-lite"/>
    </source>
</evidence>
<protein>
    <submittedName>
        <fullName evidence="3">DNA replication regulator SLD3-domain-containing protein</fullName>
    </submittedName>
</protein>
<feature type="domain" description="DNA replication regulator Sld3 C-terminal" evidence="2">
    <location>
        <begin position="265"/>
        <end position="805"/>
    </location>
</feature>
<dbReference type="PANTHER" id="PTHR28067:SF1">
    <property type="entry name" value="DNA REPLICATION REGULATOR SLD3"/>
    <property type="match status" value="1"/>
</dbReference>
<evidence type="ECO:0000313" key="3">
    <source>
        <dbReference type="EMBL" id="KAF2866727.1"/>
    </source>
</evidence>
<feature type="region of interest" description="Disordered" evidence="1">
    <location>
        <begin position="435"/>
        <end position="472"/>
    </location>
</feature>
<dbReference type="EMBL" id="JAADJZ010000026">
    <property type="protein sequence ID" value="KAF2866727.1"/>
    <property type="molecule type" value="Genomic_DNA"/>
</dbReference>
<gene>
    <name evidence="3" type="ORF">BDV95DRAFT_583670</name>
</gene>
<dbReference type="Pfam" id="PF08639">
    <property type="entry name" value="Sld3_STD"/>
    <property type="match status" value="1"/>
</dbReference>
<evidence type="ECO:0000313" key="4">
    <source>
        <dbReference type="Proteomes" id="UP000481861"/>
    </source>
</evidence>
<feature type="compositionally biased region" description="Polar residues" evidence="1">
    <location>
        <begin position="593"/>
        <end position="612"/>
    </location>
</feature>
<feature type="region of interest" description="Disordered" evidence="1">
    <location>
        <begin position="829"/>
        <end position="874"/>
    </location>
</feature>
<feature type="compositionally biased region" description="Low complexity" evidence="1">
    <location>
        <begin position="439"/>
        <end position="461"/>
    </location>
</feature>
<organism evidence="3 4">
    <name type="scientific">Massariosphaeria phaeospora</name>
    <dbReference type="NCBI Taxonomy" id="100035"/>
    <lineage>
        <taxon>Eukaryota</taxon>
        <taxon>Fungi</taxon>
        <taxon>Dikarya</taxon>
        <taxon>Ascomycota</taxon>
        <taxon>Pezizomycotina</taxon>
        <taxon>Dothideomycetes</taxon>
        <taxon>Pleosporomycetidae</taxon>
        <taxon>Pleosporales</taxon>
        <taxon>Pleosporales incertae sedis</taxon>
        <taxon>Massariosphaeria</taxon>
    </lineage>
</organism>
<dbReference type="Proteomes" id="UP000481861">
    <property type="component" value="Unassembled WGS sequence"/>
</dbReference>
<name>A0A7C8I823_9PLEO</name>
<dbReference type="PANTHER" id="PTHR28067">
    <property type="entry name" value="DNA REPLICATION REGULATOR SLD3"/>
    <property type="match status" value="1"/>
</dbReference>
<dbReference type="GO" id="GO:0031261">
    <property type="term" value="C:DNA replication preinitiation complex"/>
    <property type="evidence" value="ECO:0007669"/>
    <property type="project" value="TreeGrafter"/>
</dbReference>
<dbReference type="GO" id="GO:0006270">
    <property type="term" value="P:DNA replication initiation"/>
    <property type="evidence" value="ECO:0007669"/>
    <property type="project" value="InterPro"/>
</dbReference>
<evidence type="ECO:0000259" key="2">
    <source>
        <dbReference type="Pfam" id="PF08639"/>
    </source>
</evidence>
<feature type="compositionally biased region" description="Low complexity" evidence="1">
    <location>
        <begin position="852"/>
        <end position="861"/>
    </location>
</feature>
<accession>A0A7C8I823</accession>
<sequence>MSTYALQTNTMLQHVSRSPAQILGLPTKRDFESKPQLPSKRKRDSLCGLGTFNKLFAIKPCSEAPYDRPATFKPIRIIGRSQLPLTFLDTTPDKEFAANRLFSAQIDVLEQHRVKEDNLPRVLIARYESNKMLYAIERVRHRVYSLCRLAAWLKEKEVSDLWDPSRLQSYPTVCKAEEVEEAVGEESGGDRWWQKAVVEAKQEERPMKSVKVSMLRPEPNHTSLKTELTPQGAVEVGHEAGRADSAMADIPQETTIEVPSPQQQIENLVQQYLEAIYLSKTSLAYFAKGPIARLRSAFTSPEEGAPPTYVLVAFLRSMLLSHKASDKKYREKLPEIIKSIPPGSYSDDETPQAAPKTKKLKKKVKRNREGIYPQEPEIVRRWWTAEMPAVDTYGEETIDQRVKRRIGDLRVREALAQMIIILEITALEALSSYKEPSATTTEGPETQGETQGETQAETQVETQDKPKRRKKKLDDIRVQLDLMLDKLCIWQSIDEVGILDFDTKPSHRGAGDAYRSSNDRLQGFCVEVIIPFYMNRLPEQANMINKKLGGPVHTSPPKRKAAKLPTTTRKSGEAKEPDKKKSRRSLGRVATDTMAQPAQRRSNPSLTRSTTDSALINSIKREGSEAPLAAIPFQRSPSNAARQSMSHLKLLKGREIDLTTPTAAATAKLKQKKRVEEDLKDAIAALKKPNRGLAVGTYVDDIERRGTGLTSKSRKPLNTARRVMHDVQVSATPRATRRMKDMITETPSRYQNPFVRREADVPPSSGFCIPSSAVRQTFSIVPGTIQRSATARARAEPSITETPCKAPNSKTFLASGATRRAIFATPLKNKDSASESMGAPTIQATPSKGSMASSPATKITATPPPILATPTKNDDVAPSFRYAVPSKTTTTPSAVLATHTKGRAATSISEFPVHECSEPARGDEGPSIYEALGWDDDDDFL</sequence>
<dbReference type="Gene3D" id="1.20.58.2130">
    <property type="match status" value="1"/>
</dbReference>
<feature type="compositionally biased region" description="Basic and acidic residues" evidence="1">
    <location>
        <begin position="570"/>
        <end position="579"/>
    </location>
</feature>
<proteinExistence type="predicted"/>
<reference evidence="3 4" key="1">
    <citation type="submission" date="2020-01" db="EMBL/GenBank/DDBJ databases">
        <authorList>
            <consortium name="DOE Joint Genome Institute"/>
            <person name="Haridas S."/>
            <person name="Albert R."/>
            <person name="Binder M."/>
            <person name="Bloem J."/>
            <person name="Labutti K."/>
            <person name="Salamov A."/>
            <person name="Andreopoulos B."/>
            <person name="Baker S.E."/>
            <person name="Barry K."/>
            <person name="Bills G."/>
            <person name="Bluhm B.H."/>
            <person name="Cannon C."/>
            <person name="Castanera R."/>
            <person name="Culley D.E."/>
            <person name="Daum C."/>
            <person name="Ezra D."/>
            <person name="Gonzalez J.B."/>
            <person name="Henrissat B."/>
            <person name="Kuo A."/>
            <person name="Liang C."/>
            <person name="Lipzen A."/>
            <person name="Lutzoni F."/>
            <person name="Magnuson J."/>
            <person name="Mondo S."/>
            <person name="Nolan M."/>
            <person name="Ohm R."/>
            <person name="Pangilinan J."/>
            <person name="Park H.-J.H."/>
            <person name="Ramirez L."/>
            <person name="Alfaro M."/>
            <person name="Sun H."/>
            <person name="Tritt A."/>
            <person name="Yoshinaga Y."/>
            <person name="Zwiers L.-H.L."/>
            <person name="Turgeon B.G."/>
            <person name="Goodwin S.B."/>
            <person name="Spatafora J.W."/>
            <person name="Crous P.W."/>
            <person name="Grigoriev I.V."/>
        </authorList>
    </citation>
    <scope>NUCLEOTIDE SEQUENCE [LARGE SCALE GENOMIC DNA]</scope>
    <source>
        <strain evidence="3 4">CBS 611.86</strain>
    </source>
</reference>